<dbReference type="AlphaFoldDB" id="A0A2T1C5H9"/>
<evidence type="ECO:0000313" key="2">
    <source>
        <dbReference type="EMBL" id="PSB03397.1"/>
    </source>
</evidence>
<name>A0A2T1C5H9_9CYAN</name>
<dbReference type="Proteomes" id="UP000238762">
    <property type="component" value="Unassembled WGS sequence"/>
</dbReference>
<dbReference type="EMBL" id="PVWJ01000033">
    <property type="protein sequence ID" value="PSB03397.1"/>
    <property type="molecule type" value="Genomic_DNA"/>
</dbReference>
<comment type="caution">
    <text evidence="2">The sequence shown here is derived from an EMBL/GenBank/DDBJ whole genome shotgun (WGS) entry which is preliminary data.</text>
</comment>
<feature type="signal peptide" evidence="1">
    <location>
        <begin position="1"/>
        <end position="30"/>
    </location>
</feature>
<feature type="chain" id="PRO_5015563092" evidence="1">
    <location>
        <begin position="31"/>
        <end position="223"/>
    </location>
</feature>
<evidence type="ECO:0000256" key="1">
    <source>
        <dbReference type="SAM" id="SignalP"/>
    </source>
</evidence>
<sequence>MKLGKVIASVVGGSTAFILASALTATGTKAATVVLDFEGVGDLNPVGNFYDTAPHDFDITFSDNALGIVDEDAGGSGNFGGEPSRDTVLFFLGGSAARMNVLNGFTTGFSFFYSAINNPGFVRVLDASDNVLAQIDLPTTPFNGAPDPTGQFSPFVPIGVTFQGTAFAVDFGGTVNQIGFDNITLGSATPGTTVPEPTTILGTLAFSALGGSTWLKRRRKQQG</sequence>
<keyword evidence="3" id="KW-1185">Reference proteome</keyword>
<reference evidence="2 3" key="2">
    <citation type="submission" date="2018-03" db="EMBL/GenBank/DDBJ databases">
        <title>The ancient ancestry and fast evolution of plastids.</title>
        <authorList>
            <person name="Moore K.R."/>
            <person name="Magnabosco C."/>
            <person name="Momper L."/>
            <person name="Gold D.A."/>
            <person name="Bosak T."/>
            <person name="Fournier G.P."/>
        </authorList>
    </citation>
    <scope>NUCLEOTIDE SEQUENCE [LARGE SCALE GENOMIC DNA]</scope>
    <source>
        <strain evidence="2 3">CCAP 1448/3</strain>
    </source>
</reference>
<dbReference type="NCBIfam" id="TIGR02595">
    <property type="entry name" value="PEP_CTERM"/>
    <property type="match status" value="1"/>
</dbReference>
<dbReference type="InterPro" id="IPR013424">
    <property type="entry name" value="Ice-binding_C"/>
</dbReference>
<dbReference type="NCBIfam" id="TIGR04155">
    <property type="entry name" value="cyano_PEP"/>
    <property type="match status" value="1"/>
</dbReference>
<protein>
    <submittedName>
        <fullName evidence="2">PEP-CTERM sorting domain-containing protein</fullName>
    </submittedName>
</protein>
<reference evidence="2 3" key="1">
    <citation type="submission" date="2018-02" db="EMBL/GenBank/DDBJ databases">
        <authorList>
            <person name="Cohen D.B."/>
            <person name="Kent A.D."/>
        </authorList>
    </citation>
    <scope>NUCLEOTIDE SEQUENCE [LARGE SCALE GENOMIC DNA]</scope>
    <source>
        <strain evidence="2 3">CCAP 1448/3</strain>
    </source>
</reference>
<organism evidence="2 3">
    <name type="scientific">Merismopedia glauca CCAP 1448/3</name>
    <dbReference type="NCBI Taxonomy" id="1296344"/>
    <lineage>
        <taxon>Bacteria</taxon>
        <taxon>Bacillati</taxon>
        <taxon>Cyanobacteriota</taxon>
        <taxon>Cyanophyceae</taxon>
        <taxon>Synechococcales</taxon>
        <taxon>Merismopediaceae</taxon>
        <taxon>Merismopedia</taxon>
    </lineage>
</organism>
<keyword evidence="1" id="KW-0732">Signal</keyword>
<dbReference type="RefSeq" id="WP_106288245.1">
    <property type="nucleotide sequence ID" value="NZ_CAWNTC010000005.1"/>
</dbReference>
<accession>A0A2T1C5H9</accession>
<dbReference type="OrthoDB" id="572651at2"/>
<dbReference type="InterPro" id="IPR026374">
    <property type="entry name" value="Cyano_PEP"/>
</dbReference>
<proteinExistence type="predicted"/>
<gene>
    <name evidence="2" type="ORF">C7B64_08645</name>
</gene>
<evidence type="ECO:0000313" key="3">
    <source>
        <dbReference type="Proteomes" id="UP000238762"/>
    </source>
</evidence>